<evidence type="ECO:0000313" key="2">
    <source>
        <dbReference type="EMBL" id="KON32089.1"/>
    </source>
</evidence>
<gene>
    <name evidence="2" type="ORF">AC478_01355</name>
</gene>
<keyword evidence="1" id="KW-1133">Transmembrane helix</keyword>
<keyword evidence="1" id="KW-0812">Transmembrane</keyword>
<feature type="transmembrane region" description="Helical" evidence="1">
    <location>
        <begin position="78"/>
        <end position="101"/>
    </location>
</feature>
<evidence type="ECO:0000313" key="3">
    <source>
        <dbReference type="Proteomes" id="UP000054016"/>
    </source>
</evidence>
<dbReference type="EMBL" id="LFWV01000012">
    <property type="protein sequence ID" value="KON32089.1"/>
    <property type="molecule type" value="Genomic_DNA"/>
</dbReference>
<keyword evidence="1" id="KW-0472">Membrane</keyword>
<dbReference type="InterPro" id="IPR009339">
    <property type="entry name" value="DUF998"/>
</dbReference>
<feature type="transmembrane region" description="Helical" evidence="1">
    <location>
        <begin position="49"/>
        <end position="71"/>
    </location>
</feature>
<evidence type="ECO:0000256" key="1">
    <source>
        <dbReference type="SAM" id="Phobius"/>
    </source>
</evidence>
<organism evidence="2 3">
    <name type="scientific">miscellaneous Crenarchaeota group-1 archaeon SG8-32-3</name>
    <dbReference type="NCBI Taxonomy" id="1685125"/>
    <lineage>
        <taxon>Archaea</taxon>
        <taxon>Candidatus Bathyarchaeota</taxon>
        <taxon>MCG-1</taxon>
    </lineage>
</organism>
<dbReference type="Pfam" id="PF06197">
    <property type="entry name" value="DUF998"/>
    <property type="match status" value="1"/>
</dbReference>
<evidence type="ECO:0008006" key="4">
    <source>
        <dbReference type="Google" id="ProtNLM"/>
    </source>
</evidence>
<feature type="transmembrane region" description="Helical" evidence="1">
    <location>
        <begin position="107"/>
        <end position="132"/>
    </location>
</feature>
<feature type="transmembrane region" description="Helical" evidence="1">
    <location>
        <begin position="165"/>
        <end position="185"/>
    </location>
</feature>
<dbReference type="PANTHER" id="PTHR42241:SF2">
    <property type="entry name" value="HYPOTHETICAL MEMBRANE PROTEIN, CONSERVED, DUF998 FAMILY"/>
    <property type="match status" value="1"/>
</dbReference>
<proteinExistence type="predicted"/>
<dbReference type="AlphaFoldDB" id="A0A0M0BUF1"/>
<sequence>MQQIGAVSGVATPILAFSCILTAIASHPEFSWANSALSDLGVITGITGPIFNFGLCSSAILVLNFAVFGLFNYLGNSWIGRIGAVTFAATGVVLIGIGIFPENAVPYHYLFSVAFFVLLPISLFIITAVFALERRTKMAVFTLLIAVVATTVWILQFTIHYVSGVAIPEFASALAGSTWMIVLSYKMLKAASQRKTA</sequence>
<dbReference type="PANTHER" id="PTHR42241">
    <property type="entry name" value="HYPOTHETICAL MEMBRANE PROTEIN, CONSERVED, DUF998 FAMILY"/>
    <property type="match status" value="1"/>
</dbReference>
<reference evidence="3" key="1">
    <citation type="submission" date="2015-06" db="EMBL/GenBank/DDBJ databases">
        <title>New insights into the roles of widespread benthic archaea in carbon and nitrogen cycling.</title>
        <authorList>
            <person name="Lazar C.S."/>
            <person name="Baker B.J."/>
            <person name="Seitz K.W."/>
            <person name="Hyde A.S."/>
            <person name="Dick G.J."/>
            <person name="Hinrichs K.-U."/>
            <person name="Teske A.P."/>
        </authorList>
    </citation>
    <scope>NUCLEOTIDE SEQUENCE [LARGE SCALE GENOMIC DNA]</scope>
</reference>
<protein>
    <recommendedName>
        <fullName evidence="4">DUF998 domain-containing protein</fullName>
    </recommendedName>
</protein>
<accession>A0A0M0BUF1</accession>
<name>A0A0M0BUF1_9ARCH</name>
<dbReference type="Proteomes" id="UP000054016">
    <property type="component" value="Unassembled WGS sequence"/>
</dbReference>
<comment type="caution">
    <text evidence="2">The sequence shown here is derived from an EMBL/GenBank/DDBJ whole genome shotgun (WGS) entry which is preliminary data.</text>
</comment>
<feature type="transmembrane region" description="Helical" evidence="1">
    <location>
        <begin position="139"/>
        <end position="159"/>
    </location>
</feature>